<gene>
    <name evidence="1" type="ORF">J2W94_002014</name>
</gene>
<organism evidence="1 2">
    <name type="scientific">Pseudoxanthomonas sacheonensis</name>
    <dbReference type="NCBI Taxonomy" id="443615"/>
    <lineage>
        <taxon>Bacteria</taxon>
        <taxon>Pseudomonadati</taxon>
        <taxon>Pseudomonadota</taxon>
        <taxon>Gammaproteobacteria</taxon>
        <taxon>Lysobacterales</taxon>
        <taxon>Lysobacteraceae</taxon>
        <taxon>Pseudoxanthomonas</taxon>
    </lineage>
</organism>
<sequence>MVSNMQVHIFRGPDRVFAFTADPSGANLPPKYAPWIAFKTVELKKDVPTPGVDVNDCLRDLEAYGVHVTDAHVRITEDAIR</sequence>
<dbReference type="EMBL" id="JAVDTT010000002">
    <property type="protein sequence ID" value="MDR6841729.1"/>
    <property type="molecule type" value="Genomic_DNA"/>
</dbReference>
<comment type="caution">
    <text evidence="1">The sequence shown here is derived from an EMBL/GenBank/DDBJ whole genome shotgun (WGS) entry which is preliminary data.</text>
</comment>
<protein>
    <submittedName>
        <fullName evidence="1">Uncharacterized protein</fullName>
    </submittedName>
</protein>
<evidence type="ECO:0000313" key="2">
    <source>
        <dbReference type="Proteomes" id="UP001254759"/>
    </source>
</evidence>
<accession>A0ABU1RUD8</accession>
<keyword evidence="2" id="KW-1185">Reference proteome</keyword>
<reference evidence="1 2" key="1">
    <citation type="submission" date="2023-07" db="EMBL/GenBank/DDBJ databases">
        <title>Sorghum-associated microbial communities from plants grown in Nebraska, USA.</title>
        <authorList>
            <person name="Schachtman D."/>
        </authorList>
    </citation>
    <scope>NUCLEOTIDE SEQUENCE [LARGE SCALE GENOMIC DNA]</scope>
    <source>
        <strain evidence="1 2">BE107</strain>
    </source>
</reference>
<name>A0ABU1RUD8_9GAMM</name>
<proteinExistence type="predicted"/>
<evidence type="ECO:0000313" key="1">
    <source>
        <dbReference type="EMBL" id="MDR6841729.1"/>
    </source>
</evidence>
<dbReference type="Proteomes" id="UP001254759">
    <property type="component" value="Unassembled WGS sequence"/>
</dbReference>